<dbReference type="InterPro" id="IPR011923">
    <property type="entry name" value="RodA/MrdB"/>
</dbReference>
<dbReference type="GO" id="GO:0051301">
    <property type="term" value="P:cell division"/>
    <property type="evidence" value="ECO:0007669"/>
    <property type="project" value="InterPro"/>
</dbReference>
<comment type="similarity">
    <text evidence="11">Belongs to the SEDS family. MrdB/RodA subfamily.</text>
</comment>
<dbReference type="HAMAP" id="MF_02079">
    <property type="entry name" value="PGT_RodA"/>
    <property type="match status" value="1"/>
</dbReference>
<feature type="transmembrane region" description="Helical" evidence="11">
    <location>
        <begin position="54"/>
        <end position="73"/>
    </location>
</feature>
<dbReference type="UniPathway" id="UPA00219"/>
<evidence type="ECO:0000256" key="8">
    <source>
        <dbReference type="ARBA" id="ARBA00022989"/>
    </source>
</evidence>
<evidence type="ECO:0000313" key="13">
    <source>
        <dbReference type="Proteomes" id="UP000077763"/>
    </source>
</evidence>
<feature type="transmembrane region" description="Helical" evidence="11">
    <location>
        <begin position="280"/>
        <end position="301"/>
    </location>
</feature>
<evidence type="ECO:0000256" key="10">
    <source>
        <dbReference type="ARBA" id="ARBA00023316"/>
    </source>
</evidence>
<dbReference type="PANTHER" id="PTHR30474">
    <property type="entry name" value="CELL CYCLE PROTEIN"/>
    <property type="match status" value="1"/>
</dbReference>
<keyword evidence="7 11" id="KW-0573">Peptidoglycan synthesis</keyword>
<sequence length="376" mass="41261">MRTEMRNEQFQPPSLLGNLLRKLHIDIPLFIGLLLICATSFVILYSAGGQEVPLLIRHATRMGFAILLMIVLAHINPRRFQTFSVALFTVCVLLLLAVAVMGQISMGAQRWLDLGFFRFQPSEFTKISAPMMVAWYLSERALPPKPKHVLGAATLLIVPVLLIAKQPDLGTSLLVASSGAAVLFFAGLSWWFMLGIVALLASLTPVLWHFMRDYQRNRVLTFMNPEADPMGAGYHIIQSKIAIGSGGINGKGWLGSSQAELDFLPESSTDFIFAVFAEEFGLFGCVGLLVLYLLVISRCFYIAVQAQDTYSRLLAGSLAFTFFVYVFVNIGMVIGVLPVVGVPLPLVSYGGTSMVTLMAGFGILMSIHTHRKLLPV</sequence>
<evidence type="ECO:0000256" key="2">
    <source>
        <dbReference type="ARBA" id="ARBA00022475"/>
    </source>
</evidence>
<evidence type="ECO:0000256" key="3">
    <source>
        <dbReference type="ARBA" id="ARBA00022676"/>
    </source>
</evidence>
<dbReference type="GO" id="GO:0008955">
    <property type="term" value="F:peptidoglycan glycosyltransferase activity"/>
    <property type="evidence" value="ECO:0007669"/>
    <property type="project" value="UniProtKB-UniRule"/>
</dbReference>
<keyword evidence="11" id="KW-0997">Cell inner membrane</keyword>
<feature type="transmembrane region" description="Helical" evidence="11">
    <location>
        <begin position="148"/>
        <end position="164"/>
    </location>
</feature>
<keyword evidence="3 11" id="KW-0328">Glycosyltransferase</keyword>
<protein>
    <recommendedName>
        <fullName evidence="11">Peptidoglycan glycosyltransferase MrdB</fullName>
        <shortName evidence="11">PGT</shortName>
        <ecNumber evidence="11">2.4.99.28</ecNumber>
    </recommendedName>
    <alternativeName>
        <fullName evidence="11">Cell elongation protein RodA</fullName>
    </alternativeName>
    <alternativeName>
        <fullName evidence="11">Cell wall polymerase</fullName>
    </alternativeName>
    <alternativeName>
        <fullName evidence="11">Peptidoglycan polymerase</fullName>
        <shortName evidence="11">PG polymerase</shortName>
    </alternativeName>
</protein>
<evidence type="ECO:0000256" key="7">
    <source>
        <dbReference type="ARBA" id="ARBA00022984"/>
    </source>
</evidence>
<feature type="transmembrane region" description="Helical" evidence="11">
    <location>
        <begin position="85"/>
        <end position="106"/>
    </location>
</feature>
<dbReference type="EMBL" id="LUUH01000038">
    <property type="protein sequence ID" value="OAI06046.1"/>
    <property type="molecule type" value="Genomic_DNA"/>
</dbReference>
<dbReference type="GO" id="GO:0005886">
    <property type="term" value="C:plasma membrane"/>
    <property type="evidence" value="ECO:0007669"/>
    <property type="project" value="UniProtKB-SubCell"/>
</dbReference>
<keyword evidence="9 11" id="KW-0472">Membrane</keyword>
<keyword evidence="4 11" id="KW-0808">Transferase</keyword>
<dbReference type="GO" id="GO:0008360">
    <property type="term" value="P:regulation of cell shape"/>
    <property type="evidence" value="ECO:0007669"/>
    <property type="project" value="UniProtKB-KW"/>
</dbReference>
<keyword evidence="5 11" id="KW-0812">Transmembrane</keyword>
<dbReference type="RefSeq" id="WP_064036194.1">
    <property type="nucleotide sequence ID" value="NZ_LUUH01000038.1"/>
</dbReference>
<keyword evidence="6 11" id="KW-0133">Cell shape</keyword>
<evidence type="ECO:0000256" key="4">
    <source>
        <dbReference type="ARBA" id="ARBA00022679"/>
    </source>
</evidence>
<dbReference type="GO" id="GO:0009252">
    <property type="term" value="P:peptidoglycan biosynthetic process"/>
    <property type="evidence" value="ECO:0007669"/>
    <property type="project" value="UniProtKB-UniRule"/>
</dbReference>
<comment type="catalytic activity">
    <reaction evidence="11">
        <text>[GlcNAc-(1-&gt;4)-Mur2Ac(oyl-L-Ala-gamma-D-Glu-L-Lys-D-Ala-D-Ala)](n)-di-trans,octa-cis-undecaprenyl diphosphate + beta-D-GlcNAc-(1-&gt;4)-Mur2Ac(oyl-L-Ala-gamma-D-Glu-L-Lys-D-Ala-D-Ala)-di-trans,octa-cis-undecaprenyl diphosphate = [GlcNAc-(1-&gt;4)-Mur2Ac(oyl-L-Ala-gamma-D-Glu-L-Lys-D-Ala-D-Ala)](n+1)-di-trans,octa-cis-undecaprenyl diphosphate + di-trans,octa-cis-undecaprenyl diphosphate + H(+)</text>
        <dbReference type="Rhea" id="RHEA:23708"/>
        <dbReference type="Rhea" id="RHEA-COMP:9602"/>
        <dbReference type="Rhea" id="RHEA-COMP:9603"/>
        <dbReference type="ChEBI" id="CHEBI:15378"/>
        <dbReference type="ChEBI" id="CHEBI:58405"/>
        <dbReference type="ChEBI" id="CHEBI:60033"/>
        <dbReference type="ChEBI" id="CHEBI:78435"/>
        <dbReference type="EC" id="2.4.99.28"/>
    </reaction>
</comment>
<evidence type="ECO:0000256" key="6">
    <source>
        <dbReference type="ARBA" id="ARBA00022960"/>
    </source>
</evidence>
<name>A0A177MJR9_METMH</name>
<dbReference type="Proteomes" id="UP000077763">
    <property type="component" value="Unassembled WGS sequence"/>
</dbReference>
<feature type="transmembrane region" description="Helical" evidence="11">
    <location>
        <begin position="313"/>
        <end position="340"/>
    </location>
</feature>
<proteinExistence type="inferred from homology"/>
<dbReference type="Pfam" id="PF01098">
    <property type="entry name" value="FTSW_RODA_SPOVE"/>
    <property type="match status" value="1"/>
</dbReference>
<comment type="caution">
    <text evidence="12">The sequence shown here is derived from an EMBL/GenBank/DDBJ whole genome shotgun (WGS) entry which is preliminary data.</text>
</comment>
<gene>
    <name evidence="11" type="primary">mrdB</name>
    <name evidence="11" type="synonym">rodA</name>
    <name evidence="12" type="ORF">A1353_10190</name>
</gene>
<dbReference type="AlphaFoldDB" id="A0A177MJR9"/>
<evidence type="ECO:0000256" key="9">
    <source>
        <dbReference type="ARBA" id="ARBA00023136"/>
    </source>
</evidence>
<feature type="transmembrane region" description="Helical" evidence="11">
    <location>
        <begin position="173"/>
        <end position="201"/>
    </location>
</feature>
<dbReference type="InterPro" id="IPR018365">
    <property type="entry name" value="Cell_cycle_FtsW-rel_CS"/>
</dbReference>
<comment type="subcellular location">
    <subcellularLocation>
        <location evidence="11">Cell inner membrane</location>
        <topology evidence="11">Multi-pass membrane protein</topology>
    </subcellularLocation>
    <subcellularLocation>
        <location evidence="1">Membrane</location>
        <topology evidence="1">Multi-pass membrane protein</topology>
    </subcellularLocation>
</comment>
<dbReference type="PANTHER" id="PTHR30474:SF1">
    <property type="entry name" value="PEPTIDOGLYCAN GLYCOSYLTRANSFERASE MRDB"/>
    <property type="match status" value="1"/>
</dbReference>
<dbReference type="GO" id="GO:0032153">
    <property type="term" value="C:cell division site"/>
    <property type="evidence" value="ECO:0007669"/>
    <property type="project" value="TreeGrafter"/>
</dbReference>
<keyword evidence="10 11" id="KW-0961">Cell wall biogenesis/degradation</keyword>
<dbReference type="InterPro" id="IPR001182">
    <property type="entry name" value="FtsW/RodA"/>
</dbReference>
<evidence type="ECO:0000256" key="11">
    <source>
        <dbReference type="HAMAP-Rule" id="MF_02079"/>
    </source>
</evidence>
<reference evidence="12 13" key="1">
    <citation type="submission" date="2016-03" db="EMBL/GenBank/DDBJ databases">
        <authorList>
            <person name="Ploux O."/>
        </authorList>
    </citation>
    <scope>NUCLEOTIDE SEQUENCE [LARGE SCALE GENOMIC DNA]</scope>
    <source>
        <strain evidence="12 13">R-45371</strain>
    </source>
</reference>
<accession>A0A177MJR9</accession>
<organism evidence="12 13">
    <name type="scientific">Methylomonas methanica</name>
    <dbReference type="NCBI Taxonomy" id="421"/>
    <lineage>
        <taxon>Bacteria</taxon>
        <taxon>Pseudomonadati</taxon>
        <taxon>Pseudomonadota</taxon>
        <taxon>Gammaproteobacteria</taxon>
        <taxon>Methylococcales</taxon>
        <taxon>Methylococcaceae</taxon>
        <taxon>Methylomonas</taxon>
    </lineage>
</organism>
<dbReference type="GO" id="GO:0071555">
    <property type="term" value="P:cell wall organization"/>
    <property type="evidence" value="ECO:0007669"/>
    <property type="project" value="UniProtKB-KW"/>
</dbReference>
<comment type="pathway">
    <text evidence="11">Cell wall biogenesis; peptidoglycan biosynthesis.</text>
</comment>
<evidence type="ECO:0000256" key="1">
    <source>
        <dbReference type="ARBA" id="ARBA00004141"/>
    </source>
</evidence>
<dbReference type="EC" id="2.4.99.28" evidence="11"/>
<keyword evidence="8 11" id="KW-1133">Transmembrane helix</keyword>
<evidence type="ECO:0000256" key="5">
    <source>
        <dbReference type="ARBA" id="ARBA00022692"/>
    </source>
</evidence>
<feature type="transmembrane region" description="Helical" evidence="11">
    <location>
        <begin position="346"/>
        <end position="367"/>
    </location>
</feature>
<dbReference type="PROSITE" id="PS00428">
    <property type="entry name" value="FTSW_RODA_SPOVE"/>
    <property type="match status" value="1"/>
</dbReference>
<keyword evidence="2 11" id="KW-1003">Cell membrane</keyword>
<feature type="transmembrane region" description="Helical" evidence="11">
    <location>
        <begin position="27"/>
        <end position="48"/>
    </location>
</feature>
<comment type="function">
    <text evidence="11">Peptidoglycan polymerase that is essential for cell wall elongation.</text>
</comment>
<dbReference type="NCBIfam" id="TIGR02210">
    <property type="entry name" value="rodA_shape"/>
    <property type="match status" value="1"/>
</dbReference>
<dbReference type="GO" id="GO:0015648">
    <property type="term" value="F:lipid-linked peptidoglycan transporter activity"/>
    <property type="evidence" value="ECO:0007669"/>
    <property type="project" value="TreeGrafter"/>
</dbReference>
<evidence type="ECO:0000313" key="12">
    <source>
        <dbReference type="EMBL" id="OAI06046.1"/>
    </source>
</evidence>